<dbReference type="PANTHER" id="PTHR10424">
    <property type="entry name" value="VIRAL ENVELOPE PROTEIN"/>
    <property type="match status" value="1"/>
</dbReference>
<dbReference type="InterPro" id="IPR012344">
    <property type="entry name" value="Matrix_HIV/RSV_N"/>
</dbReference>
<proteinExistence type="predicted"/>
<gene>
    <name evidence="3" type="ORF">DUI87_29602</name>
</gene>
<dbReference type="Gene3D" id="1.10.287.210">
    <property type="match status" value="1"/>
</dbReference>
<dbReference type="PANTHER" id="PTHR10424:SF82">
    <property type="entry name" value="ENVELOPE GLYCOPROTEIN-RELATED"/>
    <property type="match status" value="1"/>
</dbReference>
<evidence type="ECO:0008006" key="5">
    <source>
        <dbReference type="Google" id="ProtNLM"/>
    </source>
</evidence>
<feature type="region of interest" description="Disordered" evidence="1">
    <location>
        <begin position="181"/>
        <end position="329"/>
    </location>
</feature>
<evidence type="ECO:0000313" key="4">
    <source>
        <dbReference type="Proteomes" id="UP000269221"/>
    </source>
</evidence>
<dbReference type="CDD" id="cd09851">
    <property type="entry name" value="HTLV-1-like_HR1-HR2"/>
    <property type="match status" value="1"/>
</dbReference>
<dbReference type="AlphaFoldDB" id="A0A3M0IZ22"/>
<dbReference type="SUPFAM" id="SSF58069">
    <property type="entry name" value="Virus ectodomain"/>
    <property type="match status" value="1"/>
</dbReference>
<keyword evidence="2" id="KW-0472">Membrane</keyword>
<protein>
    <recommendedName>
        <fullName evidence="5">Retroviral Gag polyprotein M domain-containing protein</fullName>
    </recommendedName>
</protein>
<evidence type="ECO:0000256" key="1">
    <source>
        <dbReference type="SAM" id="MobiDB-lite"/>
    </source>
</evidence>
<feature type="compositionally biased region" description="Basic residues" evidence="1">
    <location>
        <begin position="236"/>
        <end position="257"/>
    </location>
</feature>
<feature type="transmembrane region" description="Helical" evidence="2">
    <location>
        <begin position="727"/>
        <end position="753"/>
    </location>
</feature>
<dbReference type="SUPFAM" id="SSF47836">
    <property type="entry name" value="Retroviral matrix proteins"/>
    <property type="match status" value="1"/>
</dbReference>
<dbReference type="OrthoDB" id="9306952at2759"/>
<keyword evidence="2" id="KW-0812">Transmembrane</keyword>
<keyword evidence="4" id="KW-1185">Reference proteome</keyword>
<keyword evidence="2" id="KW-1133">Transmembrane helix</keyword>
<evidence type="ECO:0000313" key="3">
    <source>
        <dbReference type="EMBL" id="RMB94014.1"/>
    </source>
</evidence>
<feature type="compositionally biased region" description="Low complexity" evidence="1">
    <location>
        <begin position="297"/>
        <end position="324"/>
    </location>
</feature>
<feature type="compositionally biased region" description="Low complexity" evidence="1">
    <location>
        <begin position="276"/>
        <end position="287"/>
    </location>
</feature>
<dbReference type="STRING" id="333673.A0A3M0IZ22"/>
<feature type="compositionally biased region" description="Basic and acidic residues" evidence="1">
    <location>
        <begin position="215"/>
        <end position="228"/>
    </location>
</feature>
<feature type="compositionally biased region" description="Basic and acidic residues" evidence="1">
    <location>
        <begin position="258"/>
        <end position="268"/>
    </location>
</feature>
<dbReference type="EMBL" id="QRBI01000201">
    <property type="protein sequence ID" value="RMB94014.1"/>
    <property type="molecule type" value="Genomic_DNA"/>
</dbReference>
<dbReference type="Proteomes" id="UP000269221">
    <property type="component" value="Unassembled WGS sequence"/>
</dbReference>
<dbReference type="Pfam" id="PF00429">
    <property type="entry name" value="TLV_coat"/>
    <property type="match status" value="1"/>
</dbReference>
<dbReference type="InterPro" id="IPR010999">
    <property type="entry name" value="Retrovr_matrix"/>
</dbReference>
<evidence type="ECO:0000256" key="2">
    <source>
        <dbReference type="SAM" id="Phobius"/>
    </source>
</evidence>
<feature type="transmembrane region" description="Helical" evidence="2">
    <location>
        <begin position="595"/>
        <end position="620"/>
    </location>
</feature>
<dbReference type="Gene3D" id="1.10.150.90">
    <property type="entry name" value="Immunodeficiency lentiviruses, gag gene matrix protein p17"/>
    <property type="match status" value="1"/>
</dbReference>
<dbReference type="InterPro" id="IPR018154">
    <property type="entry name" value="TLV/ENV_coat_polyprotein"/>
</dbReference>
<accession>A0A3M0IZ22</accession>
<organism evidence="3 4">
    <name type="scientific">Hirundo rustica rustica</name>
    <dbReference type="NCBI Taxonomy" id="333673"/>
    <lineage>
        <taxon>Eukaryota</taxon>
        <taxon>Metazoa</taxon>
        <taxon>Chordata</taxon>
        <taxon>Craniata</taxon>
        <taxon>Vertebrata</taxon>
        <taxon>Euteleostomi</taxon>
        <taxon>Archelosauria</taxon>
        <taxon>Archosauria</taxon>
        <taxon>Dinosauria</taxon>
        <taxon>Saurischia</taxon>
        <taxon>Theropoda</taxon>
        <taxon>Coelurosauria</taxon>
        <taxon>Aves</taxon>
        <taxon>Neognathae</taxon>
        <taxon>Neoaves</taxon>
        <taxon>Telluraves</taxon>
        <taxon>Australaves</taxon>
        <taxon>Passeriformes</taxon>
        <taxon>Sylvioidea</taxon>
        <taxon>Hirundinidae</taxon>
        <taxon>Hirundo</taxon>
    </lineage>
</organism>
<sequence>MEALVKVVSQIHKQWGIDCKAKDFTLAVTRLLQLSIIDRPVDILHPDVWDQCTKALAEDTMSSSSGKNLKAWGRVVKSLQKALHEQDTWRAARNCLKVSPQLGIAAATQTFSEGTVVENFQNVKECTLNVSDNAQSVDEVGLAECMGSGSEGQELASRPPGSRPLTEEIKQMQSFYSGLAEEARNAEKVGEGPPPYAPQDSAESKESSFANAGAREQKKGGERKERAEANLCQKARFSKARSSHSRRRGERRYRRPRGKEWLSPEGKGRGPRGKGRPSPEGKGPGRSPTKKLRSPEAASQSTSGSDSDFSWDWDSQSSAAGSDSGSDKEEVTVYKISNNNVSTWAEGKSEKERTPLTDWKKIKMACFKCSQAFKLGKRANYQTPTFSAPVIQTLSESRSTQTKEGSHIWHLLLIPSFSYLPKPKSDPYNLFLSVLNATFLSLNQSNPNFTKSCWLCYNAEPPFYEGVALDAPFKYSAANNPHNCKWDTPWREITLSQVTGRGKCFGSVTVAKQMGNICTEFIQPSQKTDKWAVPFLSGMWVCQQIGITPCVYLSKFNNLADFCVQVLIVPRVLYHQEEEMYRFLEETILLRKREVMTGITIAMLLGLGATGTATGVSALVTQHQRLSQLQMTIDEDLLRIEKSISSLERSISSLSEVALQNRRRLDLVLMQQGGLCAALREECCFYADHTGVVRDSMAELRRRLAQRKREREAQQRWFESWFNQSPWLATLVPTLIGPLTMILLTLIFGPCILNKLVSFVRRRLDKVDILFVERMQLS</sequence>
<name>A0A3M0IZ22_HIRRU</name>
<comment type="caution">
    <text evidence="3">The sequence shown here is derived from an EMBL/GenBank/DDBJ whole genome shotgun (WGS) entry which is preliminary data.</text>
</comment>
<reference evidence="3 4" key="1">
    <citation type="submission" date="2018-07" db="EMBL/GenBank/DDBJ databases">
        <title>A high quality draft genome assembly of the barn swallow (H. rustica rustica).</title>
        <authorList>
            <person name="Formenti G."/>
            <person name="Chiara M."/>
            <person name="Poveda L."/>
            <person name="Francoijs K.-J."/>
            <person name="Bonisoli-Alquati A."/>
            <person name="Canova L."/>
            <person name="Gianfranceschi L."/>
            <person name="Horner D.S."/>
            <person name="Saino N."/>
        </authorList>
    </citation>
    <scope>NUCLEOTIDE SEQUENCE [LARGE SCALE GENOMIC DNA]</scope>
    <source>
        <strain evidence="3">Chelidonia</strain>
        <tissue evidence="3">Blood</tissue>
    </source>
</reference>
<feature type="compositionally biased region" description="Basic and acidic residues" evidence="1">
    <location>
        <begin position="181"/>
        <end position="190"/>
    </location>
</feature>